<proteinExistence type="inferred from homology"/>
<gene>
    <name evidence="4" type="ORF">OHU17_33605</name>
</gene>
<dbReference type="InterPro" id="IPR003658">
    <property type="entry name" value="Anti-sigma_ant"/>
</dbReference>
<dbReference type="CDD" id="cd07043">
    <property type="entry name" value="STAS_anti-anti-sigma_factors"/>
    <property type="match status" value="1"/>
</dbReference>
<keyword evidence="5" id="KW-1185">Reference proteome</keyword>
<evidence type="ECO:0000256" key="2">
    <source>
        <dbReference type="RuleBase" id="RU003749"/>
    </source>
</evidence>
<evidence type="ECO:0000313" key="4">
    <source>
        <dbReference type="EMBL" id="WUO50385.1"/>
    </source>
</evidence>
<dbReference type="RefSeq" id="WP_328777205.1">
    <property type="nucleotide sequence ID" value="NZ_CP108057.1"/>
</dbReference>
<evidence type="ECO:0000313" key="5">
    <source>
        <dbReference type="Proteomes" id="UP001432075"/>
    </source>
</evidence>
<feature type="domain" description="STAS" evidence="3">
    <location>
        <begin position="4"/>
        <end position="112"/>
    </location>
</feature>
<dbReference type="Gene3D" id="3.30.750.24">
    <property type="entry name" value="STAS domain"/>
    <property type="match status" value="1"/>
</dbReference>
<evidence type="ECO:0000259" key="3">
    <source>
        <dbReference type="PROSITE" id="PS50801"/>
    </source>
</evidence>
<dbReference type="PANTHER" id="PTHR33495">
    <property type="entry name" value="ANTI-SIGMA FACTOR ANTAGONIST TM_1081-RELATED-RELATED"/>
    <property type="match status" value="1"/>
</dbReference>
<protein>
    <recommendedName>
        <fullName evidence="2">Anti-sigma factor antagonist</fullName>
    </recommendedName>
</protein>
<comment type="similarity">
    <text evidence="1 2">Belongs to the anti-sigma-factor antagonist family.</text>
</comment>
<organism evidence="4 5">
    <name type="scientific">Streptomyces goshikiensis</name>
    <dbReference type="NCBI Taxonomy" id="1942"/>
    <lineage>
        <taxon>Bacteria</taxon>
        <taxon>Bacillati</taxon>
        <taxon>Actinomycetota</taxon>
        <taxon>Actinomycetes</taxon>
        <taxon>Kitasatosporales</taxon>
        <taxon>Streptomycetaceae</taxon>
        <taxon>Streptomyces</taxon>
    </lineage>
</organism>
<sequence>MSPLNLAVRDAPTGPVVEVTGELDYDTSADLRDLLAVLPLKPGQRLVLDLARMEFCDSSGISTLIVARNHAQSAGADVALAAVPASTLRVLRVVGLDQIFPLHPDAESATGT</sequence>
<dbReference type="PROSITE" id="PS50801">
    <property type="entry name" value="STAS"/>
    <property type="match status" value="1"/>
</dbReference>
<dbReference type="InterPro" id="IPR036513">
    <property type="entry name" value="STAS_dom_sf"/>
</dbReference>
<reference evidence="4" key="1">
    <citation type="submission" date="2022-10" db="EMBL/GenBank/DDBJ databases">
        <title>The complete genomes of actinobacterial strains from the NBC collection.</title>
        <authorList>
            <person name="Joergensen T.S."/>
            <person name="Alvarez Arevalo M."/>
            <person name="Sterndorff E.B."/>
            <person name="Faurdal D."/>
            <person name="Vuksanovic O."/>
            <person name="Mourched A.-S."/>
            <person name="Charusanti P."/>
            <person name="Shaw S."/>
            <person name="Blin K."/>
            <person name="Weber T."/>
        </authorList>
    </citation>
    <scope>NUCLEOTIDE SEQUENCE</scope>
    <source>
        <strain evidence="4">NBC_00283</strain>
    </source>
</reference>
<dbReference type="Proteomes" id="UP001432075">
    <property type="component" value="Chromosome"/>
</dbReference>
<accession>A0ABZ1RV49</accession>
<dbReference type="InterPro" id="IPR058548">
    <property type="entry name" value="MlaB-like_STAS"/>
</dbReference>
<evidence type="ECO:0000256" key="1">
    <source>
        <dbReference type="ARBA" id="ARBA00009013"/>
    </source>
</evidence>
<dbReference type="NCBIfam" id="TIGR00377">
    <property type="entry name" value="ant_ant_sig"/>
    <property type="match status" value="1"/>
</dbReference>
<dbReference type="InterPro" id="IPR002645">
    <property type="entry name" value="STAS_dom"/>
</dbReference>
<dbReference type="PANTHER" id="PTHR33495:SF2">
    <property type="entry name" value="ANTI-SIGMA FACTOR ANTAGONIST TM_1081-RELATED"/>
    <property type="match status" value="1"/>
</dbReference>
<dbReference type="SUPFAM" id="SSF52091">
    <property type="entry name" value="SpoIIaa-like"/>
    <property type="match status" value="1"/>
</dbReference>
<dbReference type="Pfam" id="PF13466">
    <property type="entry name" value="STAS_2"/>
    <property type="match status" value="1"/>
</dbReference>
<dbReference type="EMBL" id="CP108057">
    <property type="protein sequence ID" value="WUO50385.1"/>
    <property type="molecule type" value="Genomic_DNA"/>
</dbReference>
<name>A0ABZ1RV49_9ACTN</name>